<evidence type="ECO:0000313" key="5">
    <source>
        <dbReference type="Proteomes" id="UP000267251"/>
    </source>
</evidence>
<reference evidence="5" key="1">
    <citation type="journal article" date="2018" name="Nat. Microbiol.">
        <title>Leveraging single-cell genomics to expand the fungal tree of life.</title>
        <authorList>
            <person name="Ahrendt S.R."/>
            <person name="Quandt C.A."/>
            <person name="Ciobanu D."/>
            <person name="Clum A."/>
            <person name="Salamov A."/>
            <person name="Andreopoulos B."/>
            <person name="Cheng J.F."/>
            <person name="Woyke T."/>
            <person name="Pelin A."/>
            <person name="Henrissat B."/>
            <person name="Reynolds N.K."/>
            <person name="Benny G.L."/>
            <person name="Smith M.E."/>
            <person name="James T.Y."/>
            <person name="Grigoriev I.V."/>
        </authorList>
    </citation>
    <scope>NUCLEOTIDE SEQUENCE [LARGE SCALE GENOMIC DNA]</scope>
</reference>
<sequence>MMERSSAITLKTCRYLSLTKEQFNEVVYQFLGRYAILGLSTEDWMWREAEGILEHRPTFRLLSLDSSSPSKDVTHGTGHGDDMILEIEQEDDPGEWTGGRFLPKSMEGPPTSWSTWTYLIHWSPTWRVPILYFTSCTLDGKPLDLNTVYAMTRPPTSLEQDTLLRTVITPQPLPGSVHQSPGLDPSIYLAVWLGIYGAILGLYIDPRLAMPINVDEDTQHQR</sequence>
<keyword evidence="5" id="KW-1185">Reference proteome</keyword>
<evidence type="ECO:0000313" key="4">
    <source>
        <dbReference type="EMBL" id="RKP15474.1"/>
    </source>
</evidence>
<accession>A0A4P9Y9E9</accession>
<gene>
    <name evidence="4" type="ORF">BJ684DRAFT_14298</name>
</gene>
<protein>
    <submittedName>
        <fullName evidence="4">Uncharacterized protein</fullName>
    </submittedName>
</protein>
<dbReference type="InterPro" id="IPR007135">
    <property type="entry name" value="Atg3/Atg10"/>
</dbReference>
<keyword evidence="3" id="KW-1133">Transmembrane helix</keyword>
<dbReference type="EMBL" id="KZ987730">
    <property type="protein sequence ID" value="RKP15474.1"/>
    <property type="molecule type" value="Genomic_DNA"/>
</dbReference>
<keyword evidence="3" id="KW-0812">Transmembrane</keyword>
<dbReference type="Proteomes" id="UP000267251">
    <property type="component" value="Unassembled WGS sequence"/>
</dbReference>
<evidence type="ECO:0000256" key="2">
    <source>
        <dbReference type="ARBA" id="ARBA00023006"/>
    </source>
</evidence>
<organism evidence="4 5">
    <name type="scientific">Piptocephalis cylindrospora</name>
    <dbReference type="NCBI Taxonomy" id="1907219"/>
    <lineage>
        <taxon>Eukaryota</taxon>
        <taxon>Fungi</taxon>
        <taxon>Fungi incertae sedis</taxon>
        <taxon>Zoopagomycota</taxon>
        <taxon>Zoopagomycotina</taxon>
        <taxon>Zoopagomycetes</taxon>
        <taxon>Zoopagales</taxon>
        <taxon>Piptocephalidaceae</taxon>
        <taxon>Piptocephalis</taxon>
    </lineage>
</organism>
<keyword evidence="2" id="KW-0072">Autophagy</keyword>
<keyword evidence="1" id="KW-0833">Ubl conjugation pathway</keyword>
<evidence type="ECO:0000256" key="1">
    <source>
        <dbReference type="ARBA" id="ARBA00022786"/>
    </source>
</evidence>
<dbReference type="GO" id="GO:0006914">
    <property type="term" value="P:autophagy"/>
    <property type="evidence" value="ECO:0007669"/>
    <property type="project" value="UniProtKB-KW"/>
</dbReference>
<dbReference type="OrthoDB" id="4089664at2759"/>
<dbReference type="Pfam" id="PF03987">
    <property type="entry name" value="Autophagy_act_C"/>
    <property type="match status" value="1"/>
</dbReference>
<dbReference type="GO" id="GO:0019787">
    <property type="term" value="F:ubiquitin-like protein transferase activity"/>
    <property type="evidence" value="ECO:0007669"/>
    <property type="project" value="InterPro"/>
</dbReference>
<dbReference type="AlphaFoldDB" id="A0A4P9Y9E9"/>
<keyword evidence="3" id="KW-0472">Membrane</keyword>
<proteinExistence type="predicted"/>
<feature type="transmembrane region" description="Helical" evidence="3">
    <location>
        <begin position="186"/>
        <end position="204"/>
    </location>
</feature>
<name>A0A4P9Y9E9_9FUNG</name>
<evidence type="ECO:0000256" key="3">
    <source>
        <dbReference type="SAM" id="Phobius"/>
    </source>
</evidence>